<dbReference type="PATRIC" id="fig|1300345.3.peg.2984"/>
<dbReference type="InterPro" id="IPR000825">
    <property type="entry name" value="SUF_FeS_clus_asmbl_SufBD_core"/>
</dbReference>
<dbReference type="Proteomes" id="UP000030518">
    <property type="component" value="Unassembled WGS sequence"/>
</dbReference>
<dbReference type="RefSeq" id="WP_036171813.1">
    <property type="nucleotide sequence ID" value="NZ_JRKJ01000025.1"/>
</dbReference>
<dbReference type="STRING" id="1300345.LF41_1939"/>
<feature type="domain" description="SUF system FeS cluster assembly SufBD core" evidence="1">
    <location>
        <begin position="149"/>
        <end position="378"/>
    </location>
</feature>
<dbReference type="NCBIfam" id="TIGR01981">
    <property type="entry name" value="sufD"/>
    <property type="match status" value="1"/>
</dbReference>
<gene>
    <name evidence="2" type="ORF">LF41_1939</name>
</gene>
<dbReference type="InterPro" id="IPR011542">
    <property type="entry name" value="SUF_FeS_clus_asmbl_SufD"/>
</dbReference>
<dbReference type="EMBL" id="JRKJ01000025">
    <property type="protein sequence ID" value="KGQ17732.1"/>
    <property type="molecule type" value="Genomic_DNA"/>
</dbReference>
<dbReference type="InterPro" id="IPR055346">
    <property type="entry name" value="Fe-S_cluster_assembly_SufBD"/>
</dbReference>
<evidence type="ECO:0000259" key="1">
    <source>
        <dbReference type="Pfam" id="PF01458"/>
    </source>
</evidence>
<dbReference type="AlphaFoldDB" id="A0A0A2WGA5"/>
<dbReference type="InterPro" id="IPR037284">
    <property type="entry name" value="SUF_FeS_clus_asmbl_SufBD_sf"/>
</dbReference>
<organism evidence="2 3">
    <name type="scientific">Lysobacter dokdonensis DS-58</name>
    <dbReference type="NCBI Taxonomy" id="1300345"/>
    <lineage>
        <taxon>Bacteria</taxon>
        <taxon>Pseudomonadati</taxon>
        <taxon>Pseudomonadota</taxon>
        <taxon>Gammaproteobacteria</taxon>
        <taxon>Lysobacterales</taxon>
        <taxon>Lysobacteraceae</taxon>
        <taxon>Noviluteimonas</taxon>
    </lineage>
</organism>
<dbReference type="eggNOG" id="COG0719">
    <property type="taxonomic scope" value="Bacteria"/>
</dbReference>
<dbReference type="Pfam" id="PF01458">
    <property type="entry name" value="SUFBD_core"/>
    <property type="match status" value="1"/>
</dbReference>
<dbReference type="PANTHER" id="PTHR43575">
    <property type="entry name" value="PROTEIN ABCI7, CHLOROPLASTIC"/>
    <property type="match status" value="1"/>
</dbReference>
<sequence>MSALLESLAQGFDGDAARRETLDAALRDGLPKPRSEAWKYTSLRALERRVFAPAQSSPVDATIVAAIDGPRIVFVNGVFDATLSSLDALPAGVTLQAGSVADPLDVGGPDRVFASLNAALARTGVVLHVAANAQVAVPLHLVFIGAAAAQDQAWHLRHAIEIGERASAALIEHHVASGAHSHLGNSLTTIRVARGASLTHVRVQDDAVGATLFARTDASLDADARYRRLDLELGGALSRHEFGCRLLGANAAVQSDGVLLGTGRRHIDTRLNIDHVAGDTRCDLTWRGLAADRSRAVLHGGILIRAGADGSNAALSSRNLLLSDNAEIDAQPVLEIHADEVQAAHGAAVGGLDPTALFYLRSRGLPEGDARRLLTTAFCRDVLAGLDAALRPAAESALDRALAMLERTA</sequence>
<dbReference type="OrthoDB" id="9768262at2"/>
<dbReference type="PANTHER" id="PTHR43575:SF1">
    <property type="entry name" value="PROTEIN ABCI7, CHLOROPLASTIC"/>
    <property type="match status" value="1"/>
</dbReference>
<proteinExistence type="predicted"/>
<reference evidence="2 3" key="1">
    <citation type="submission" date="2014-09" db="EMBL/GenBank/DDBJ databases">
        <title>Genome sequences of Lysobacter dokdonensis DS-58.</title>
        <authorList>
            <person name="Kim J.F."/>
            <person name="Kwak M.-J."/>
        </authorList>
    </citation>
    <scope>NUCLEOTIDE SEQUENCE [LARGE SCALE GENOMIC DNA]</scope>
    <source>
        <strain evidence="2 3">DS-58</strain>
    </source>
</reference>
<comment type="caution">
    <text evidence="2">The sequence shown here is derived from an EMBL/GenBank/DDBJ whole genome shotgun (WGS) entry which is preliminary data.</text>
</comment>
<evidence type="ECO:0000313" key="3">
    <source>
        <dbReference type="Proteomes" id="UP000030518"/>
    </source>
</evidence>
<accession>A0A0A2WGA5</accession>
<keyword evidence="3" id="KW-1185">Reference proteome</keyword>
<evidence type="ECO:0000313" key="2">
    <source>
        <dbReference type="EMBL" id="KGQ17732.1"/>
    </source>
</evidence>
<dbReference type="SUPFAM" id="SSF101960">
    <property type="entry name" value="Stabilizer of iron transporter SufD"/>
    <property type="match status" value="1"/>
</dbReference>
<protein>
    <submittedName>
        <fullName evidence="2">Iron-sulfur cluster assembly protein SufD</fullName>
    </submittedName>
</protein>
<dbReference type="GO" id="GO:0016226">
    <property type="term" value="P:iron-sulfur cluster assembly"/>
    <property type="evidence" value="ECO:0007669"/>
    <property type="project" value="InterPro"/>
</dbReference>
<name>A0A0A2WGA5_9GAMM</name>